<gene>
    <name evidence="15" type="primary">otnK</name>
    <name evidence="15" type="ORF">ACFQ0P_07995</name>
</gene>
<dbReference type="GO" id="GO:0016301">
    <property type="term" value="F:kinase activity"/>
    <property type="evidence" value="ECO:0007669"/>
    <property type="project" value="UniProtKB-KW"/>
</dbReference>
<dbReference type="RefSeq" id="WP_204978118.1">
    <property type="nucleotide sequence ID" value="NZ_JBHTII010000001.1"/>
</dbReference>
<dbReference type="InterPro" id="IPR010737">
    <property type="entry name" value="4-carb_acid_sugar_kinase_N"/>
</dbReference>
<evidence type="ECO:0000256" key="10">
    <source>
        <dbReference type="ARBA" id="ARBA00039095"/>
    </source>
</evidence>
<dbReference type="InterPro" id="IPR042213">
    <property type="entry name" value="NBD_C_sf"/>
</dbReference>
<evidence type="ECO:0000256" key="11">
    <source>
        <dbReference type="ARBA" id="ARBA00039461"/>
    </source>
</evidence>
<evidence type="ECO:0000256" key="12">
    <source>
        <dbReference type="ARBA" id="ARBA00041377"/>
    </source>
</evidence>
<dbReference type="SUPFAM" id="SSF142764">
    <property type="entry name" value="YgbK-like"/>
    <property type="match status" value="1"/>
</dbReference>
<dbReference type="Gene3D" id="3.40.50.10840">
    <property type="entry name" value="Putative sugar-binding, N-terminal domain"/>
    <property type="match status" value="1"/>
</dbReference>
<keyword evidence="4 15" id="KW-0418">Kinase</keyword>
<comment type="function">
    <text evidence="9">Catalyzes the ATP-dependent phosphorylation of 3-oxo-tetronate to 3-oxo-tetronate 4-phosphate.</text>
</comment>
<dbReference type="EMBL" id="JBHTII010000001">
    <property type="protein sequence ID" value="MFD0790335.1"/>
    <property type="molecule type" value="Genomic_DNA"/>
</dbReference>
<proteinExistence type="inferred from homology"/>
<evidence type="ECO:0000256" key="8">
    <source>
        <dbReference type="ARBA" id="ARBA00036346"/>
    </source>
</evidence>
<evidence type="ECO:0000256" key="9">
    <source>
        <dbReference type="ARBA" id="ARBA00037335"/>
    </source>
</evidence>
<comment type="similarity">
    <text evidence="1">Belongs to the four-carbon acid sugar kinase family.</text>
</comment>
<feature type="domain" description="Four-carbon acid sugar kinase N-terminal" evidence="13">
    <location>
        <begin position="8"/>
        <end position="233"/>
    </location>
</feature>
<keyword evidence="16" id="KW-1185">Reference proteome</keyword>
<evidence type="ECO:0000256" key="4">
    <source>
        <dbReference type="ARBA" id="ARBA00022777"/>
    </source>
</evidence>
<comment type="catalytic activity">
    <reaction evidence="7">
        <text>3-dehydro-L-erythronate + ATP = 3-dehydro-4-O-phospho-L-erythronate + ADP + H(+)</text>
        <dbReference type="Rhea" id="RHEA:52552"/>
        <dbReference type="ChEBI" id="CHEBI:15378"/>
        <dbReference type="ChEBI" id="CHEBI:30616"/>
        <dbReference type="ChEBI" id="CHEBI:136592"/>
        <dbReference type="ChEBI" id="CHEBI:136670"/>
        <dbReference type="ChEBI" id="CHEBI:456216"/>
        <dbReference type="EC" id="2.7.1.217"/>
    </reaction>
</comment>
<evidence type="ECO:0000256" key="5">
    <source>
        <dbReference type="ARBA" id="ARBA00022840"/>
    </source>
</evidence>
<dbReference type="Pfam" id="PF07005">
    <property type="entry name" value="SBD_N"/>
    <property type="match status" value="1"/>
</dbReference>
<dbReference type="EC" id="2.7.1.217" evidence="10"/>
<evidence type="ECO:0000256" key="1">
    <source>
        <dbReference type="ARBA" id="ARBA00005715"/>
    </source>
</evidence>
<accession>A0ABW3AI00</accession>
<evidence type="ECO:0000259" key="13">
    <source>
        <dbReference type="Pfam" id="PF07005"/>
    </source>
</evidence>
<evidence type="ECO:0000256" key="2">
    <source>
        <dbReference type="ARBA" id="ARBA00022679"/>
    </source>
</evidence>
<evidence type="ECO:0000256" key="3">
    <source>
        <dbReference type="ARBA" id="ARBA00022741"/>
    </source>
</evidence>
<keyword evidence="2 15" id="KW-0808">Transferase</keyword>
<feature type="domain" description="Four-carbon acid sugar kinase nucleotide binding" evidence="14">
    <location>
        <begin position="261"/>
        <end position="408"/>
    </location>
</feature>
<dbReference type="Proteomes" id="UP001597055">
    <property type="component" value="Unassembled WGS sequence"/>
</dbReference>
<protein>
    <recommendedName>
        <fullName evidence="11">3-oxo-tetronate kinase</fullName>
        <ecNumber evidence="10">2.7.1.217</ecNumber>
    </recommendedName>
    <alternativeName>
        <fullName evidence="12">3-dehydrotetronate 4-kinase</fullName>
    </alternativeName>
</protein>
<dbReference type="Pfam" id="PF17042">
    <property type="entry name" value="NBD_C"/>
    <property type="match status" value="1"/>
</dbReference>
<evidence type="ECO:0000259" key="14">
    <source>
        <dbReference type="Pfam" id="PF17042"/>
    </source>
</evidence>
<comment type="catalytic activity">
    <reaction evidence="8">
        <text>3-dehydro-D-erythronate + ATP = 3-dehydro-4-O-phospho-D-erythronate + ADP + H(+)</text>
        <dbReference type="Rhea" id="RHEA:52556"/>
        <dbReference type="ChEBI" id="CHEBI:15378"/>
        <dbReference type="ChEBI" id="CHEBI:30616"/>
        <dbReference type="ChEBI" id="CHEBI:57958"/>
        <dbReference type="ChEBI" id="CHEBI:136593"/>
        <dbReference type="ChEBI" id="CHEBI:456216"/>
        <dbReference type="EC" id="2.7.1.217"/>
    </reaction>
</comment>
<organism evidence="15 16">
    <name type="scientific">Microbacterium insulae</name>
    <dbReference type="NCBI Taxonomy" id="483014"/>
    <lineage>
        <taxon>Bacteria</taxon>
        <taxon>Bacillati</taxon>
        <taxon>Actinomycetota</taxon>
        <taxon>Actinomycetes</taxon>
        <taxon>Micrococcales</taxon>
        <taxon>Microbacteriaceae</taxon>
        <taxon>Microbacterium</taxon>
    </lineage>
</organism>
<dbReference type="InterPro" id="IPR050007">
    <property type="entry name" value="OtnK"/>
</dbReference>
<dbReference type="NCBIfam" id="NF043035">
    <property type="entry name" value="OxoTetrKin"/>
    <property type="match status" value="1"/>
</dbReference>
<evidence type="ECO:0000313" key="15">
    <source>
        <dbReference type="EMBL" id="MFD0790335.1"/>
    </source>
</evidence>
<evidence type="ECO:0000256" key="7">
    <source>
        <dbReference type="ARBA" id="ARBA00035898"/>
    </source>
</evidence>
<evidence type="ECO:0000256" key="6">
    <source>
        <dbReference type="ARBA" id="ARBA00023277"/>
    </source>
</evidence>
<dbReference type="InterPro" id="IPR031475">
    <property type="entry name" value="NBD_C"/>
</dbReference>
<dbReference type="InterPro" id="IPR037051">
    <property type="entry name" value="4-carb_acid_sugar_kinase_N_sf"/>
</dbReference>
<keyword evidence="3" id="KW-0547">Nucleotide-binding</keyword>
<keyword evidence="6" id="KW-0119">Carbohydrate metabolism</keyword>
<evidence type="ECO:0000313" key="16">
    <source>
        <dbReference type="Proteomes" id="UP001597055"/>
    </source>
</evidence>
<dbReference type="Gene3D" id="3.40.980.20">
    <property type="entry name" value="Four-carbon acid sugar kinase, nucleotide binding domain"/>
    <property type="match status" value="1"/>
</dbReference>
<reference evidence="16" key="1">
    <citation type="journal article" date="2019" name="Int. J. Syst. Evol. Microbiol.">
        <title>The Global Catalogue of Microorganisms (GCM) 10K type strain sequencing project: providing services to taxonomists for standard genome sequencing and annotation.</title>
        <authorList>
            <consortium name="The Broad Institute Genomics Platform"/>
            <consortium name="The Broad Institute Genome Sequencing Center for Infectious Disease"/>
            <person name="Wu L."/>
            <person name="Ma J."/>
        </authorList>
    </citation>
    <scope>NUCLEOTIDE SEQUENCE [LARGE SCALE GENOMIC DNA]</scope>
    <source>
        <strain evidence="16">CCUG 54523</strain>
    </source>
</reference>
<name>A0ABW3AI00_9MICO</name>
<comment type="caution">
    <text evidence="15">The sequence shown here is derived from an EMBL/GenBank/DDBJ whole genome shotgun (WGS) entry which is preliminary data.</text>
</comment>
<keyword evidence="5" id="KW-0067">ATP-binding</keyword>
<sequence>MAARTAPIGFIADDITGATDLASALAGRGIDTRLVFGSAAMPADGGEAIVVALKIRSIPASEARDAALRAAHALRAAGVTQFFSKYCSTFDSTVDGNIGPIADALAELAGARRVLHCPAYPANMRTVYMSHLFVGAELLSESSMRNHPLNPMRDSQLVRVLASQTPHHVGAVPWTVVNAGPDALAAQLPRATGEEVEIQHLIADAVSETDLDTLAAAVASDYLAAGSAPFGAAFAVAALAREGAASPSASARERVPPGPTAILAGSLSRATAEQVKAFDGRAVVLHLDDVRDAAAVERALEAVVPALGQHPLLIAIEHNEDHEGPTGGSPELSARIEQTMGRLGAGLVKVGVRRLIVAGGETSGAVAAALDLRSARIGPDISVGVPWIVTEDLSIAFKSGNFGGPHFFQDALEVADS</sequence>